<dbReference type="EMBL" id="MN740540">
    <property type="protein sequence ID" value="QHU32642.1"/>
    <property type="molecule type" value="Genomic_DNA"/>
</dbReference>
<organism evidence="1">
    <name type="scientific">viral metagenome</name>
    <dbReference type="NCBI Taxonomy" id="1070528"/>
    <lineage>
        <taxon>unclassified sequences</taxon>
        <taxon>metagenomes</taxon>
        <taxon>organismal metagenomes</taxon>
    </lineage>
</organism>
<dbReference type="AlphaFoldDB" id="A0A6C0LTS8"/>
<dbReference type="Gene3D" id="3.30.40.10">
    <property type="entry name" value="Zinc/RING finger domain, C3HC4 (zinc finger)"/>
    <property type="match status" value="1"/>
</dbReference>
<evidence type="ECO:0008006" key="2">
    <source>
        <dbReference type="Google" id="ProtNLM"/>
    </source>
</evidence>
<dbReference type="InterPro" id="IPR013083">
    <property type="entry name" value="Znf_RING/FYVE/PHD"/>
</dbReference>
<reference evidence="1" key="1">
    <citation type="journal article" date="2020" name="Nature">
        <title>Giant virus diversity and host interactions through global metagenomics.</title>
        <authorList>
            <person name="Schulz F."/>
            <person name="Roux S."/>
            <person name="Paez-Espino D."/>
            <person name="Jungbluth S."/>
            <person name="Walsh D.A."/>
            <person name="Denef V.J."/>
            <person name="McMahon K.D."/>
            <person name="Konstantinidis K.T."/>
            <person name="Eloe-Fadrosh E.A."/>
            <person name="Kyrpides N.C."/>
            <person name="Woyke T."/>
        </authorList>
    </citation>
    <scope>NUCLEOTIDE SEQUENCE</scope>
    <source>
        <strain evidence="1">GVMAG-M-3300027969-2</strain>
    </source>
</reference>
<evidence type="ECO:0000313" key="1">
    <source>
        <dbReference type="EMBL" id="QHU32642.1"/>
    </source>
</evidence>
<accession>A0A6C0LTS8</accession>
<protein>
    <recommendedName>
        <fullName evidence="2">RING-type domain-containing protein</fullName>
    </recommendedName>
</protein>
<proteinExistence type="predicted"/>
<dbReference type="SUPFAM" id="SSF57850">
    <property type="entry name" value="RING/U-box"/>
    <property type="match status" value="1"/>
</dbReference>
<sequence length="136" mass="16050">METQTEPAETVIDKPNIMIDIFNNPQEYVCSICIGPMVIEDQESTRFMKSWLNYKDKMFHKPIYQTQCNHAFHGDCLLEYKYQKRISKPGGYDASMNPIEPVVCCPKIDCPYCRTNVDYVYTYTHFNIDEPCKYYL</sequence>
<name>A0A6C0LTS8_9ZZZZ</name>